<organism evidence="1 2">
    <name type="scientific">Durusdinium trenchii</name>
    <dbReference type="NCBI Taxonomy" id="1381693"/>
    <lineage>
        <taxon>Eukaryota</taxon>
        <taxon>Sar</taxon>
        <taxon>Alveolata</taxon>
        <taxon>Dinophyceae</taxon>
        <taxon>Suessiales</taxon>
        <taxon>Symbiodiniaceae</taxon>
        <taxon>Durusdinium</taxon>
    </lineage>
</organism>
<gene>
    <name evidence="1" type="ORF">CCMP2556_LOCUS17611</name>
</gene>
<dbReference type="Proteomes" id="UP001642484">
    <property type="component" value="Unassembled WGS sequence"/>
</dbReference>
<sequence length="542" mass="59284">MKGSYAADGPIGPTMLPTAGVVAFRTGMAEQAGAGARRTAAPPVVPFNLTPKKEHFAAALQVQVDGGPLDFPSPVDVDIAYVANLMADLGQGVVSFRQEALDCFLGICARLEGVTQYIRSRQPPVLAAVNPKVHLAVIALLIAMMQWPDTSFCSGLHSGYPAVGYLPPCGIWASQVAEFASLHDVLQEGPAEAPALIAGLSDKGLEVVHEAGLSAIIGDWEPTATHAQSVMGQVLECLGFPCAADKRQSPSFEGDFLGMIHDLSAAHLVGKIQLWIRPRLQDKIQDFIRTARRDRLLHPGTAAKLFGCVTFLDQAAFGKVARAGLNAIKDRQHVDTSVELTTHLEVAFDVIETVLSLRPRRTVSLVSCLEPRMIAASDAAHERGKGSGGFLFSDAFFCRRGAVVEIDAKVFQLWQAKELVIAQLELLMVFQALICFPDSFRRNTCVWWIDNIASLMSLVRGRSDSPDLDRLAQMIHMLLFNLHCNMWFEWVQSKSNWTDGISREGFADPFIREFSFTCHQVAVPHSLWQLPLLPLSIVFSFL</sequence>
<evidence type="ECO:0000313" key="2">
    <source>
        <dbReference type="Proteomes" id="UP001642484"/>
    </source>
</evidence>
<reference evidence="1 2" key="1">
    <citation type="submission" date="2024-02" db="EMBL/GenBank/DDBJ databases">
        <authorList>
            <person name="Chen Y."/>
            <person name="Shah S."/>
            <person name="Dougan E. K."/>
            <person name="Thang M."/>
            <person name="Chan C."/>
        </authorList>
    </citation>
    <scope>NUCLEOTIDE SEQUENCE [LARGE SCALE GENOMIC DNA]</scope>
</reference>
<dbReference type="EMBL" id="CAXAMN010009779">
    <property type="protein sequence ID" value="CAK9029759.1"/>
    <property type="molecule type" value="Genomic_DNA"/>
</dbReference>
<accession>A0ABP0KS96</accession>
<keyword evidence="2" id="KW-1185">Reference proteome</keyword>
<protein>
    <submittedName>
        <fullName evidence="1">Uncharacterized protein</fullName>
    </submittedName>
</protein>
<name>A0ABP0KS96_9DINO</name>
<proteinExistence type="predicted"/>
<comment type="caution">
    <text evidence="1">The sequence shown here is derived from an EMBL/GenBank/DDBJ whole genome shotgun (WGS) entry which is preliminary data.</text>
</comment>
<evidence type="ECO:0000313" key="1">
    <source>
        <dbReference type="EMBL" id="CAK9029759.1"/>
    </source>
</evidence>